<dbReference type="InterPro" id="IPR036804">
    <property type="entry name" value="CheR_N_sf"/>
</dbReference>
<dbReference type="SUPFAM" id="SSF47757">
    <property type="entry name" value="Chemotaxis receptor methyltransferase CheR, N-terminal domain"/>
    <property type="match status" value="1"/>
</dbReference>
<dbReference type="PIRSF" id="PIRSF000410">
    <property type="entry name" value="CheR"/>
    <property type="match status" value="1"/>
</dbReference>
<reference evidence="8" key="2">
    <citation type="submission" date="2020-09" db="EMBL/GenBank/DDBJ databases">
        <authorList>
            <person name="Sun Q."/>
            <person name="Zhou Y."/>
        </authorList>
    </citation>
    <scope>NUCLEOTIDE SEQUENCE</scope>
    <source>
        <strain evidence="8">CGMCC 1.7086</strain>
    </source>
</reference>
<sequence length="274" mass="31388">MNSGEKEFAYTRADFDNVRKLLYQLTRIHLADSKDSMVYSRLVRRLRALKIPGFSQYLHFVQTHEEEVQHFINALTTNLTAFFRESHHFEVLADYLSHHSVKRIWCAASSTGEEPYSIAMTVAETMGCFDAGIEIIASDIDSGALQTAQAGIYNEDRIKSIATHQRKQFFLKGKGSQTGNVKVVPELARMVTFRRINLTEHKWDIDGPVDVIFCRNVMIYFDKPTQLEILQRMVRLLKPDGLYIAGHSENYSHATHLVRHLGKTTYHPARVQSA</sequence>
<reference evidence="8" key="1">
    <citation type="journal article" date="2014" name="Int. J. Syst. Evol. Microbiol.">
        <title>Complete genome sequence of Corynebacterium casei LMG S-19264T (=DSM 44701T), isolated from a smear-ripened cheese.</title>
        <authorList>
            <consortium name="US DOE Joint Genome Institute (JGI-PGF)"/>
            <person name="Walter F."/>
            <person name="Albersmeier A."/>
            <person name="Kalinowski J."/>
            <person name="Ruckert C."/>
        </authorList>
    </citation>
    <scope>NUCLEOTIDE SEQUENCE</scope>
    <source>
        <strain evidence="8">CGMCC 1.7086</strain>
    </source>
</reference>
<keyword evidence="2 5" id="KW-0489">Methyltransferase</keyword>
<evidence type="ECO:0000313" key="9">
    <source>
        <dbReference type="Proteomes" id="UP000606935"/>
    </source>
</evidence>
<dbReference type="Proteomes" id="UP000606935">
    <property type="component" value="Unassembled WGS sequence"/>
</dbReference>
<dbReference type="PANTHER" id="PTHR24422:SF19">
    <property type="entry name" value="CHEMOTAXIS PROTEIN METHYLTRANSFERASE"/>
    <property type="match status" value="1"/>
</dbReference>
<evidence type="ECO:0000313" key="8">
    <source>
        <dbReference type="EMBL" id="GGO74461.1"/>
    </source>
</evidence>
<accession>A0A917Z4C6</accession>
<keyword evidence="9" id="KW-1185">Reference proteome</keyword>
<dbReference type="InterPro" id="IPR022642">
    <property type="entry name" value="CheR_C"/>
</dbReference>
<comment type="caution">
    <text evidence="8">The sequence shown here is derived from an EMBL/GenBank/DDBJ whole genome shotgun (WGS) entry which is preliminary data.</text>
</comment>
<proteinExistence type="predicted"/>
<feature type="binding site" evidence="6">
    <location>
        <position position="78"/>
    </location>
    <ligand>
        <name>S-adenosyl-L-methionine</name>
        <dbReference type="ChEBI" id="CHEBI:59789"/>
    </ligand>
</feature>
<dbReference type="EC" id="2.1.1.80" evidence="5"/>
<comment type="catalytic activity">
    <reaction evidence="1 5">
        <text>L-glutamyl-[protein] + S-adenosyl-L-methionine = [protein]-L-glutamate 5-O-methyl ester + S-adenosyl-L-homocysteine</text>
        <dbReference type="Rhea" id="RHEA:24452"/>
        <dbReference type="Rhea" id="RHEA-COMP:10208"/>
        <dbReference type="Rhea" id="RHEA-COMP:10311"/>
        <dbReference type="ChEBI" id="CHEBI:29973"/>
        <dbReference type="ChEBI" id="CHEBI:57856"/>
        <dbReference type="ChEBI" id="CHEBI:59789"/>
        <dbReference type="ChEBI" id="CHEBI:82795"/>
        <dbReference type="EC" id="2.1.1.80"/>
    </reaction>
</comment>
<feature type="domain" description="CheR-type methyltransferase" evidence="7">
    <location>
        <begin position="3"/>
        <end position="271"/>
    </location>
</feature>
<dbReference type="Pfam" id="PF03705">
    <property type="entry name" value="CheR_N"/>
    <property type="match status" value="1"/>
</dbReference>
<dbReference type="InterPro" id="IPR000780">
    <property type="entry name" value="CheR_MeTrfase"/>
</dbReference>
<dbReference type="PROSITE" id="PS50123">
    <property type="entry name" value="CHER"/>
    <property type="match status" value="1"/>
</dbReference>
<dbReference type="AlphaFoldDB" id="A0A917Z4C6"/>
<feature type="binding site" evidence="6">
    <location>
        <position position="139"/>
    </location>
    <ligand>
        <name>S-adenosyl-L-methionine</name>
        <dbReference type="ChEBI" id="CHEBI:59789"/>
    </ligand>
</feature>
<comment type="function">
    <text evidence="5">Methylation of the membrane-bound methyl-accepting chemotaxis proteins (MCP) to form gamma-glutamyl methyl ester residues in MCP.</text>
</comment>
<dbReference type="InterPro" id="IPR026024">
    <property type="entry name" value="Chemotaxis_MeTrfase_CheR"/>
</dbReference>
<protein>
    <recommendedName>
        <fullName evidence="5">Chemotaxis protein methyltransferase</fullName>
        <ecNumber evidence="5">2.1.1.80</ecNumber>
    </recommendedName>
</protein>
<dbReference type="Gene3D" id="1.10.155.10">
    <property type="entry name" value="Chemotaxis receptor methyltransferase CheR, N-terminal domain"/>
    <property type="match status" value="1"/>
</dbReference>
<dbReference type="EMBL" id="BMLS01000008">
    <property type="protein sequence ID" value="GGO74461.1"/>
    <property type="molecule type" value="Genomic_DNA"/>
</dbReference>
<name>A0A917Z4C6_9ALTE</name>
<dbReference type="SUPFAM" id="SSF53335">
    <property type="entry name" value="S-adenosyl-L-methionine-dependent methyltransferases"/>
    <property type="match status" value="1"/>
</dbReference>
<feature type="binding site" evidence="6">
    <location>
        <position position="114"/>
    </location>
    <ligand>
        <name>S-adenosyl-L-methionine</name>
        <dbReference type="ChEBI" id="CHEBI:59789"/>
    </ligand>
</feature>
<gene>
    <name evidence="8" type="primary">cheR</name>
    <name evidence="8" type="ORF">GCM10010982_37340</name>
</gene>
<feature type="binding site" evidence="6">
    <location>
        <begin position="215"/>
        <end position="216"/>
    </location>
    <ligand>
        <name>S-adenosyl-L-methionine</name>
        <dbReference type="ChEBI" id="CHEBI:59789"/>
    </ligand>
</feature>
<feature type="binding site" evidence="6">
    <location>
        <begin position="197"/>
        <end position="198"/>
    </location>
    <ligand>
        <name>S-adenosyl-L-methionine</name>
        <dbReference type="ChEBI" id="CHEBI:59789"/>
    </ligand>
</feature>
<evidence type="ECO:0000259" key="7">
    <source>
        <dbReference type="PROSITE" id="PS50123"/>
    </source>
</evidence>
<feature type="binding site" evidence="6">
    <location>
        <position position="84"/>
    </location>
    <ligand>
        <name>S-adenosyl-L-methionine</name>
        <dbReference type="ChEBI" id="CHEBI:59789"/>
    </ligand>
</feature>
<dbReference type="InterPro" id="IPR050903">
    <property type="entry name" value="Bact_Chemotaxis_MeTrfase"/>
</dbReference>
<feature type="binding site" evidence="6">
    <location>
        <position position="80"/>
    </location>
    <ligand>
        <name>S-adenosyl-L-methionine</name>
        <dbReference type="ChEBI" id="CHEBI:59789"/>
    </ligand>
</feature>
<evidence type="ECO:0000256" key="6">
    <source>
        <dbReference type="PIRSR" id="PIRSR000410-1"/>
    </source>
</evidence>
<keyword evidence="3 5" id="KW-0808">Transferase</keyword>
<evidence type="ECO:0000256" key="4">
    <source>
        <dbReference type="ARBA" id="ARBA00022691"/>
    </source>
</evidence>
<dbReference type="CDD" id="cd02440">
    <property type="entry name" value="AdoMet_MTases"/>
    <property type="match status" value="1"/>
</dbReference>
<dbReference type="PRINTS" id="PR00996">
    <property type="entry name" value="CHERMTFRASE"/>
</dbReference>
<dbReference type="InterPro" id="IPR029063">
    <property type="entry name" value="SAM-dependent_MTases_sf"/>
</dbReference>
<evidence type="ECO:0000256" key="1">
    <source>
        <dbReference type="ARBA" id="ARBA00001541"/>
    </source>
</evidence>
<evidence type="ECO:0000256" key="3">
    <source>
        <dbReference type="ARBA" id="ARBA00022679"/>
    </source>
</evidence>
<dbReference type="SMART" id="SM00138">
    <property type="entry name" value="MeTrc"/>
    <property type="match status" value="1"/>
</dbReference>
<dbReference type="Gene3D" id="3.40.50.150">
    <property type="entry name" value="Vaccinia Virus protein VP39"/>
    <property type="match status" value="1"/>
</dbReference>
<dbReference type="GO" id="GO:0008983">
    <property type="term" value="F:protein-glutamate O-methyltransferase activity"/>
    <property type="evidence" value="ECO:0007669"/>
    <property type="project" value="UniProtKB-EC"/>
</dbReference>
<dbReference type="InterPro" id="IPR022641">
    <property type="entry name" value="CheR_N"/>
</dbReference>
<dbReference type="PANTHER" id="PTHR24422">
    <property type="entry name" value="CHEMOTAXIS PROTEIN METHYLTRANSFERASE"/>
    <property type="match status" value="1"/>
</dbReference>
<keyword evidence="4 5" id="KW-0949">S-adenosyl-L-methionine</keyword>
<dbReference type="Pfam" id="PF01739">
    <property type="entry name" value="CheR"/>
    <property type="match status" value="1"/>
</dbReference>
<dbReference type="GO" id="GO:0032259">
    <property type="term" value="P:methylation"/>
    <property type="evidence" value="ECO:0007669"/>
    <property type="project" value="UniProtKB-KW"/>
</dbReference>
<dbReference type="RefSeq" id="WP_188698882.1">
    <property type="nucleotide sequence ID" value="NZ_BMLS01000008.1"/>
</dbReference>
<evidence type="ECO:0000256" key="5">
    <source>
        <dbReference type="PIRNR" id="PIRNR000410"/>
    </source>
</evidence>
<evidence type="ECO:0000256" key="2">
    <source>
        <dbReference type="ARBA" id="ARBA00022603"/>
    </source>
</evidence>
<organism evidence="8 9">
    <name type="scientific">Bowmanella pacifica</name>
    <dbReference type="NCBI Taxonomy" id="502051"/>
    <lineage>
        <taxon>Bacteria</taxon>
        <taxon>Pseudomonadati</taxon>
        <taxon>Pseudomonadota</taxon>
        <taxon>Gammaproteobacteria</taxon>
        <taxon>Alteromonadales</taxon>
        <taxon>Alteromonadaceae</taxon>
        <taxon>Bowmanella</taxon>
    </lineage>
</organism>